<name>A0A251T504_HELAN</name>
<keyword evidence="3" id="KW-1185">Reference proteome</keyword>
<reference evidence="1 3" key="1">
    <citation type="journal article" date="2017" name="Nature">
        <title>The sunflower genome provides insights into oil metabolism, flowering and Asterid evolution.</title>
        <authorList>
            <person name="Badouin H."/>
            <person name="Gouzy J."/>
            <person name="Grassa C.J."/>
            <person name="Murat F."/>
            <person name="Staton S.E."/>
            <person name="Cottret L."/>
            <person name="Lelandais-Briere C."/>
            <person name="Owens G.L."/>
            <person name="Carrere S."/>
            <person name="Mayjonade B."/>
            <person name="Legrand L."/>
            <person name="Gill N."/>
            <person name="Kane N.C."/>
            <person name="Bowers J.E."/>
            <person name="Hubner S."/>
            <person name="Bellec A."/>
            <person name="Berard A."/>
            <person name="Berges H."/>
            <person name="Blanchet N."/>
            <person name="Boniface M.C."/>
            <person name="Brunel D."/>
            <person name="Catrice O."/>
            <person name="Chaidir N."/>
            <person name="Claudel C."/>
            <person name="Donnadieu C."/>
            <person name="Faraut T."/>
            <person name="Fievet G."/>
            <person name="Helmstetter N."/>
            <person name="King M."/>
            <person name="Knapp S.J."/>
            <person name="Lai Z."/>
            <person name="Le Paslier M.C."/>
            <person name="Lippi Y."/>
            <person name="Lorenzon L."/>
            <person name="Mandel J.R."/>
            <person name="Marage G."/>
            <person name="Marchand G."/>
            <person name="Marquand E."/>
            <person name="Bret-Mestries E."/>
            <person name="Morien E."/>
            <person name="Nambeesan S."/>
            <person name="Nguyen T."/>
            <person name="Pegot-Espagnet P."/>
            <person name="Pouilly N."/>
            <person name="Raftis F."/>
            <person name="Sallet E."/>
            <person name="Schiex T."/>
            <person name="Thomas J."/>
            <person name="Vandecasteele C."/>
            <person name="Vares D."/>
            <person name="Vear F."/>
            <person name="Vautrin S."/>
            <person name="Crespi M."/>
            <person name="Mangin B."/>
            <person name="Burke J.M."/>
            <person name="Salse J."/>
            <person name="Munos S."/>
            <person name="Vincourt P."/>
            <person name="Rieseberg L.H."/>
            <person name="Langlade N.B."/>
        </authorList>
    </citation>
    <scope>NUCLEOTIDE SEQUENCE [LARGE SCALE GENOMIC DNA]</scope>
    <source>
        <strain evidence="3">cv. SF193</strain>
        <tissue evidence="1">Leaves</tissue>
    </source>
</reference>
<dbReference type="Proteomes" id="UP000215914">
    <property type="component" value="Chromosome 12"/>
</dbReference>
<sequence>MWMKLIVKDGSRERKQRLPEREGEMSGYFYGDRKFDANPVMTGDDTIVEETPFIELDGDSELGNLM</sequence>
<reference evidence="1" key="3">
    <citation type="submission" date="2020-06" db="EMBL/GenBank/DDBJ databases">
        <title>Helianthus annuus Genome sequencing and assembly Release 2.</title>
        <authorList>
            <person name="Gouzy J."/>
            <person name="Langlade N."/>
            <person name="Munos S."/>
        </authorList>
    </citation>
    <scope>NUCLEOTIDE SEQUENCE</scope>
    <source>
        <tissue evidence="1">Leaves</tissue>
    </source>
</reference>
<gene>
    <name evidence="2" type="ORF">HannXRQ_Chr12g0376981</name>
    <name evidence="1" type="ORF">HanXRQr2_Chr12g0551871</name>
</gene>
<dbReference type="Gramene" id="mRNA:HanXRQr2_Chr12g0551871">
    <property type="protein sequence ID" value="mRNA:HanXRQr2_Chr12g0551871"/>
    <property type="gene ID" value="HanXRQr2_Chr12g0551871"/>
</dbReference>
<dbReference type="InParanoid" id="A0A251T504"/>
<evidence type="ECO:0000313" key="2">
    <source>
        <dbReference type="EMBL" id="OTG05742.1"/>
    </source>
</evidence>
<dbReference type="EMBL" id="CM007901">
    <property type="protein sequence ID" value="OTG05742.1"/>
    <property type="molecule type" value="Genomic_DNA"/>
</dbReference>
<organism evidence="2 3">
    <name type="scientific">Helianthus annuus</name>
    <name type="common">Common sunflower</name>
    <dbReference type="NCBI Taxonomy" id="4232"/>
    <lineage>
        <taxon>Eukaryota</taxon>
        <taxon>Viridiplantae</taxon>
        <taxon>Streptophyta</taxon>
        <taxon>Embryophyta</taxon>
        <taxon>Tracheophyta</taxon>
        <taxon>Spermatophyta</taxon>
        <taxon>Magnoliopsida</taxon>
        <taxon>eudicotyledons</taxon>
        <taxon>Gunneridae</taxon>
        <taxon>Pentapetalae</taxon>
        <taxon>asterids</taxon>
        <taxon>campanulids</taxon>
        <taxon>Asterales</taxon>
        <taxon>Asteraceae</taxon>
        <taxon>Asteroideae</taxon>
        <taxon>Heliantheae alliance</taxon>
        <taxon>Heliantheae</taxon>
        <taxon>Helianthus</taxon>
    </lineage>
</organism>
<dbReference type="AlphaFoldDB" id="A0A251T504"/>
<reference evidence="2" key="2">
    <citation type="submission" date="2017-02" db="EMBL/GenBank/DDBJ databases">
        <title>Sunflower complete genome.</title>
        <authorList>
            <person name="Langlade N."/>
            <person name="Munos S."/>
        </authorList>
    </citation>
    <scope>NUCLEOTIDE SEQUENCE [LARGE SCALE GENOMIC DNA]</scope>
    <source>
        <tissue evidence="2">Leaves</tissue>
    </source>
</reference>
<accession>A0A251T504</accession>
<dbReference type="EMBL" id="MNCJ02000327">
    <property type="protein sequence ID" value="KAF5778805.1"/>
    <property type="molecule type" value="Genomic_DNA"/>
</dbReference>
<evidence type="ECO:0000313" key="1">
    <source>
        <dbReference type="EMBL" id="KAF5778805.1"/>
    </source>
</evidence>
<evidence type="ECO:0000313" key="3">
    <source>
        <dbReference type="Proteomes" id="UP000215914"/>
    </source>
</evidence>
<protein>
    <submittedName>
        <fullName evidence="2">Uncharacterized protein</fullName>
    </submittedName>
</protein>
<proteinExistence type="predicted"/>